<evidence type="ECO:0000313" key="1">
    <source>
        <dbReference type="EMBL" id="MPM98219.1"/>
    </source>
</evidence>
<dbReference type="SUPFAM" id="SSF56784">
    <property type="entry name" value="HAD-like"/>
    <property type="match status" value="1"/>
</dbReference>
<comment type="caution">
    <text evidence="1">The sequence shown here is derived from an EMBL/GenBank/DDBJ whole genome shotgun (WGS) entry which is preliminary data.</text>
</comment>
<dbReference type="InterPro" id="IPR036412">
    <property type="entry name" value="HAD-like_sf"/>
</dbReference>
<dbReference type="InterPro" id="IPR041492">
    <property type="entry name" value="HAD_2"/>
</dbReference>
<dbReference type="SFLD" id="SFLDS00003">
    <property type="entry name" value="Haloacid_Dehalogenase"/>
    <property type="match status" value="1"/>
</dbReference>
<dbReference type="GO" id="GO:0006281">
    <property type="term" value="P:DNA repair"/>
    <property type="evidence" value="ECO:0007669"/>
    <property type="project" value="TreeGrafter"/>
</dbReference>
<name>A0A645E9Y3_9ZZZZ</name>
<dbReference type="InterPro" id="IPR050155">
    <property type="entry name" value="HAD-like_hydrolase_sf"/>
</dbReference>
<sequence>MKYKHIIWDFNGTILDDTDAAIKSENTLLNRRNMPLIKNREHYHSIFRFPIKEYYRSLGHDVSPESYDMLAREWVKEYLENSLSSPLCPGVKEALELFATMKLPQTVISMTESGMLQKQIKSLGISQYFTDVVGLDNILAESKLIIAEQWAAKVKPESPLFIGDTTHDLETARIIGADCALVANGHQSRETLLASGGCGIYTSLYALVDALKA</sequence>
<dbReference type="GO" id="GO:0008967">
    <property type="term" value="F:phosphoglycolate phosphatase activity"/>
    <property type="evidence" value="ECO:0007669"/>
    <property type="project" value="UniProtKB-EC"/>
</dbReference>
<proteinExistence type="predicted"/>
<organism evidence="1">
    <name type="scientific">bioreactor metagenome</name>
    <dbReference type="NCBI Taxonomy" id="1076179"/>
    <lineage>
        <taxon>unclassified sequences</taxon>
        <taxon>metagenomes</taxon>
        <taxon>ecological metagenomes</taxon>
    </lineage>
</organism>
<reference evidence="1" key="1">
    <citation type="submission" date="2019-08" db="EMBL/GenBank/DDBJ databases">
        <authorList>
            <person name="Kucharzyk K."/>
            <person name="Murdoch R.W."/>
            <person name="Higgins S."/>
            <person name="Loffler F."/>
        </authorList>
    </citation>
    <scope>NUCLEOTIDE SEQUENCE</scope>
</reference>
<dbReference type="InterPro" id="IPR023198">
    <property type="entry name" value="PGP-like_dom2"/>
</dbReference>
<dbReference type="SFLD" id="SFLDG01129">
    <property type="entry name" value="C1.5:_HAD__Beta-PGM__Phosphata"/>
    <property type="match status" value="1"/>
</dbReference>
<dbReference type="GO" id="GO:0005829">
    <property type="term" value="C:cytosol"/>
    <property type="evidence" value="ECO:0007669"/>
    <property type="project" value="TreeGrafter"/>
</dbReference>
<dbReference type="PANTHER" id="PTHR43434">
    <property type="entry name" value="PHOSPHOGLYCOLATE PHOSPHATASE"/>
    <property type="match status" value="1"/>
</dbReference>
<dbReference type="AlphaFoldDB" id="A0A645E9Y3"/>
<dbReference type="InterPro" id="IPR023214">
    <property type="entry name" value="HAD_sf"/>
</dbReference>
<dbReference type="PANTHER" id="PTHR43434:SF1">
    <property type="entry name" value="PHOSPHOGLYCOLATE PHOSPHATASE"/>
    <property type="match status" value="1"/>
</dbReference>
<dbReference type="Pfam" id="PF13419">
    <property type="entry name" value="HAD_2"/>
    <property type="match status" value="1"/>
</dbReference>
<dbReference type="EMBL" id="VSSQ01044399">
    <property type="protein sequence ID" value="MPM98219.1"/>
    <property type="molecule type" value="Genomic_DNA"/>
</dbReference>
<dbReference type="Gene3D" id="1.10.150.240">
    <property type="entry name" value="Putative phosphatase, domain 2"/>
    <property type="match status" value="1"/>
</dbReference>
<dbReference type="EC" id="3.1.3.18" evidence="1"/>
<protein>
    <submittedName>
        <fullName evidence="1">Phosphoglycolate phosphatase</fullName>
        <ecNumber evidence="1">3.1.3.18</ecNumber>
    </submittedName>
</protein>
<accession>A0A645E9Y3</accession>
<dbReference type="Gene3D" id="3.40.50.1000">
    <property type="entry name" value="HAD superfamily/HAD-like"/>
    <property type="match status" value="1"/>
</dbReference>
<keyword evidence="1" id="KW-0378">Hydrolase</keyword>
<gene>
    <name evidence="1" type="primary">gph_66</name>
    <name evidence="1" type="ORF">SDC9_145403</name>
</gene>